<dbReference type="GO" id="GO:0004497">
    <property type="term" value="F:monooxygenase activity"/>
    <property type="evidence" value="ECO:0007669"/>
    <property type="project" value="InterPro"/>
</dbReference>
<protein>
    <recommendedName>
        <fullName evidence="3">Rab-GAP TBC domain-containing protein</fullName>
    </recommendedName>
</protein>
<gene>
    <name evidence="4" type="ORF">KIK155_LOCUS865</name>
</gene>
<dbReference type="Gene3D" id="1.10.472.80">
    <property type="entry name" value="Ypt/Rab-GAP domain of gyp1p, domain 3"/>
    <property type="match status" value="1"/>
</dbReference>
<dbReference type="GO" id="GO:0016705">
    <property type="term" value="F:oxidoreductase activity, acting on paired donors, with incorporation or reduction of molecular oxygen"/>
    <property type="evidence" value="ECO:0007669"/>
    <property type="project" value="InterPro"/>
</dbReference>
<dbReference type="Gene3D" id="1.10.238.10">
    <property type="entry name" value="EF-hand"/>
    <property type="match status" value="1"/>
</dbReference>
<dbReference type="GO" id="GO:0020037">
    <property type="term" value="F:heme binding"/>
    <property type="evidence" value="ECO:0007669"/>
    <property type="project" value="InterPro"/>
</dbReference>
<dbReference type="SUPFAM" id="SSF48264">
    <property type="entry name" value="Cytochrome P450"/>
    <property type="match status" value="1"/>
</dbReference>
<organism evidence="4 5">
    <name type="scientific">Rotaria socialis</name>
    <dbReference type="NCBI Taxonomy" id="392032"/>
    <lineage>
        <taxon>Eukaryota</taxon>
        <taxon>Metazoa</taxon>
        <taxon>Spiralia</taxon>
        <taxon>Gnathifera</taxon>
        <taxon>Rotifera</taxon>
        <taxon>Eurotatoria</taxon>
        <taxon>Bdelloidea</taxon>
        <taxon>Philodinida</taxon>
        <taxon>Philodinidae</taxon>
        <taxon>Rotaria</taxon>
    </lineage>
</organism>
<evidence type="ECO:0000256" key="1">
    <source>
        <dbReference type="ARBA" id="ARBA00010617"/>
    </source>
</evidence>
<comment type="caution">
    <text evidence="4">The sequence shown here is derived from an EMBL/GenBank/DDBJ whole genome shotgun (WGS) entry which is preliminary data.</text>
</comment>
<dbReference type="SMART" id="SM00568">
    <property type="entry name" value="GRAM"/>
    <property type="match status" value="1"/>
</dbReference>
<dbReference type="PROSITE" id="PS50086">
    <property type="entry name" value="TBC_RABGAP"/>
    <property type="match status" value="1"/>
</dbReference>
<dbReference type="SMART" id="SM00164">
    <property type="entry name" value="TBC"/>
    <property type="match status" value="1"/>
</dbReference>
<dbReference type="Pfam" id="PF00566">
    <property type="entry name" value="RabGAP-TBC"/>
    <property type="match status" value="1"/>
</dbReference>
<dbReference type="EMBL" id="CAJNYV010000023">
    <property type="protein sequence ID" value="CAF3324671.1"/>
    <property type="molecule type" value="Genomic_DNA"/>
</dbReference>
<dbReference type="InterPro" id="IPR035969">
    <property type="entry name" value="Rab-GAP_TBC_sf"/>
</dbReference>
<evidence type="ECO:0000256" key="2">
    <source>
        <dbReference type="ARBA" id="ARBA00022468"/>
    </source>
</evidence>
<proteinExistence type="inferred from homology"/>
<dbReference type="PANTHER" id="PTHR47219">
    <property type="entry name" value="RAB GTPASE-ACTIVATING PROTEIN 1-LIKE"/>
    <property type="match status" value="1"/>
</dbReference>
<evidence type="ECO:0000313" key="4">
    <source>
        <dbReference type="EMBL" id="CAF3324671.1"/>
    </source>
</evidence>
<dbReference type="GO" id="GO:0031267">
    <property type="term" value="F:small GTPase binding"/>
    <property type="evidence" value="ECO:0007669"/>
    <property type="project" value="TreeGrafter"/>
</dbReference>
<feature type="domain" description="Rab-GAP TBC" evidence="3">
    <location>
        <begin position="493"/>
        <end position="683"/>
    </location>
</feature>
<dbReference type="InterPro" id="IPR004182">
    <property type="entry name" value="GRAM"/>
</dbReference>
<dbReference type="Gene3D" id="2.30.29.30">
    <property type="entry name" value="Pleckstrin-homology domain (PH domain)/Phosphotyrosine-binding domain (PTB)"/>
    <property type="match status" value="1"/>
</dbReference>
<dbReference type="Pfam" id="PF00067">
    <property type="entry name" value="p450"/>
    <property type="match status" value="1"/>
</dbReference>
<keyword evidence="2" id="KW-0343">GTPase activation</keyword>
<dbReference type="Pfam" id="PF02893">
    <property type="entry name" value="GRAM"/>
    <property type="match status" value="1"/>
</dbReference>
<dbReference type="GO" id="GO:0005506">
    <property type="term" value="F:iron ion binding"/>
    <property type="evidence" value="ECO:0007669"/>
    <property type="project" value="InterPro"/>
</dbReference>
<reference evidence="4" key="1">
    <citation type="submission" date="2021-02" db="EMBL/GenBank/DDBJ databases">
        <authorList>
            <person name="Nowell W R."/>
        </authorList>
    </citation>
    <scope>NUCLEOTIDE SEQUENCE</scope>
</reference>
<dbReference type="SUPFAM" id="SSF47923">
    <property type="entry name" value="Ypt/Rab-GAP domain of gyp1p"/>
    <property type="match status" value="2"/>
</dbReference>
<dbReference type="Proteomes" id="UP000663865">
    <property type="component" value="Unassembled WGS sequence"/>
</dbReference>
<dbReference type="FunFam" id="1.10.8.270:FF:000026">
    <property type="entry name" value="TBC (Tre-2/Bub2/Cdc16) domain family"/>
    <property type="match status" value="1"/>
</dbReference>
<dbReference type="Gene3D" id="1.10.630.10">
    <property type="entry name" value="Cytochrome P450"/>
    <property type="match status" value="1"/>
</dbReference>
<dbReference type="InterPro" id="IPR001128">
    <property type="entry name" value="Cyt_P450"/>
</dbReference>
<evidence type="ECO:0000259" key="3">
    <source>
        <dbReference type="PROSITE" id="PS50086"/>
    </source>
</evidence>
<dbReference type="PANTHER" id="PTHR47219:SF6">
    <property type="entry name" value="RAB GTPASE-ACTIVATING PROTEIN 1"/>
    <property type="match status" value="1"/>
</dbReference>
<sequence>MLYLFLFFVGLLFVYIKFQYFTLRGPIPGLSPHFFFGNLIQTGLLSGRRVSSEVYILLNGQFGDIYQYWLGFIHFVVVHNIDDVQYILSHRNIYDQGQIFLEKFSILVPNSIICNIGAKFKRHGAFAMPLFRRSKIISNINIVIDGTDKLLDRWRARPTGQVHTDVVEQCQNLLLEIFGLIAFDYDLETLDGNDSGNKNELTKALRDIMSIFRMIIYAPNIVSTVYLKLSPKYRRASATVERYLHRMVEQELAETPDSRLQRKKTSLIASLVSSLQADEPAEARKKEAEKKAPKVISQLKRDFDAKARSEIYRYRFRLPCDERLDGEIACHLWTPYNRSSIVGKLYISSNFLCFSSKVYHQVNLIIPFRDIVVVEKHLNNSSSSNIDIQSALVITIKYPGGPFVFSNFIDRTFILNKLSNLLSQYNEKTPLISDPLSIDISPPLYLKFKNEITEEQQAMENIREVAWRTHFEVYGRGSPMYRTSELYDLLFQGIPNSLRNELWLLFSGAIYDKHTSPDVYRKCVHESSIVSNDQDLINEEIERDLYRALPDQKAYQDESGISVLRRLLRAYACYNTDVGYCQAMNIIGGVLLLYMNEEDAFWTLAALCERLLPDYYNTKVVGALIDQGVFNDYFKEYLPDLYKKLINLGIAACISLSWFLTLFVCVMPFESALFIIDIFFYDGIKFLFQLALTILSENRQRLLECNDDGEALTILTSYLETFYHDDSEKHDEKKIIYLIKKSYSNFNGVNEEDINRSRSKHRLIVVRNMGESLLQSAAKNTSRFTKFSEEEIKNIFYIFKDVSRISLTEVNDPRKLAYETYRINRDEYLILCKFLSPWFIGDQPENLANKLFDLFNVNTQTNQIDFIHFIQLWNILWNEDFKNKLIILFLSHIEDEERRKEGFDLIIEPASISSWLPVGETRPIESIISIKEQPISLYVDNGGVTYVKPSQLPLMNQTDFIRLCKSIYNLMSGAVDDENLFRALATSSTILLKMGEICKPPPPEEDENSGTLIDEWTVSFEQFEAAMNAETCLVTWLENNANNSLSLETRVKNYHQDTLH</sequence>
<dbReference type="SUPFAM" id="SSF47473">
    <property type="entry name" value="EF-hand"/>
    <property type="match status" value="1"/>
</dbReference>
<dbReference type="InterPro" id="IPR000195">
    <property type="entry name" value="Rab-GAP-TBC_dom"/>
</dbReference>
<accession>A0A817U729</accession>
<dbReference type="InterPro" id="IPR050302">
    <property type="entry name" value="Rab_GAP_TBC_domain"/>
</dbReference>
<dbReference type="Gene3D" id="1.10.8.270">
    <property type="entry name" value="putative rabgap domain of human tbc1 domain family member 14 like domains"/>
    <property type="match status" value="1"/>
</dbReference>
<dbReference type="AlphaFoldDB" id="A0A817U729"/>
<evidence type="ECO:0000313" key="5">
    <source>
        <dbReference type="Proteomes" id="UP000663865"/>
    </source>
</evidence>
<comment type="similarity">
    <text evidence="1">Belongs to the cytochrome P450 family.</text>
</comment>
<name>A0A817U729_9BILA</name>
<dbReference type="GO" id="GO:0005096">
    <property type="term" value="F:GTPase activator activity"/>
    <property type="evidence" value="ECO:0007669"/>
    <property type="project" value="UniProtKB-KW"/>
</dbReference>
<dbReference type="InterPro" id="IPR011993">
    <property type="entry name" value="PH-like_dom_sf"/>
</dbReference>
<dbReference type="InterPro" id="IPR011992">
    <property type="entry name" value="EF-hand-dom_pair"/>
</dbReference>
<dbReference type="InterPro" id="IPR036396">
    <property type="entry name" value="Cyt_P450_sf"/>
</dbReference>